<evidence type="ECO:0000313" key="2">
    <source>
        <dbReference type="Proteomes" id="UP001497493"/>
    </source>
</evidence>
<dbReference type="EMBL" id="OZ026884">
    <property type="protein sequence ID" value="CAL1241870.1"/>
    <property type="molecule type" value="Genomic_DNA"/>
</dbReference>
<keyword evidence="2" id="KW-1185">Reference proteome</keyword>
<dbReference type="Proteomes" id="UP001497493">
    <property type="component" value="Chromosome"/>
</dbReference>
<evidence type="ECO:0000313" key="1">
    <source>
        <dbReference type="EMBL" id="CAL1241870.1"/>
    </source>
</evidence>
<organism evidence="1 2">
    <name type="scientific">Candidatus Methylocalor cossyra</name>
    <dbReference type="NCBI Taxonomy" id="3108543"/>
    <lineage>
        <taxon>Bacteria</taxon>
        <taxon>Pseudomonadati</taxon>
        <taxon>Pseudomonadota</taxon>
        <taxon>Gammaproteobacteria</taxon>
        <taxon>Methylococcales</taxon>
        <taxon>Methylococcaceae</taxon>
        <taxon>Candidatus Methylocalor</taxon>
    </lineage>
</organism>
<gene>
    <name evidence="1" type="ORF">MECH1_V1_3094</name>
</gene>
<proteinExistence type="predicted"/>
<accession>A0ABP1CFD3</accession>
<reference evidence="1 2" key="1">
    <citation type="submission" date="2024-04" db="EMBL/GenBank/DDBJ databases">
        <authorList>
            <person name="Cremers G."/>
        </authorList>
    </citation>
    <scope>NUCLEOTIDE SEQUENCE [LARGE SCALE GENOMIC DNA]</scope>
    <source>
        <strain evidence="1">MeCH1-AG</strain>
    </source>
</reference>
<name>A0ABP1CFD3_9GAMM</name>
<protein>
    <submittedName>
        <fullName evidence="1">Uncharacterized protein</fullName>
    </submittedName>
</protein>
<sequence>MAGGKRQPCPDLVLLRPFAATHCLRDNTDLDKPDPVAACRARRLPTSKEVLPKHSLFRKEFHRDR</sequence>